<dbReference type="GO" id="GO:0005576">
    <property type="term" value="C:extracellular region"/>
    <property type="evidence" value="ECO:0007669"/>
    <property type="project" value="UniProtKB-SubCell"/>
</dbReference>
<dbReference type="Gene3D" id="2.40.40.10">
    <property type="entry name" value="RlpA-like domain"/>
    <property type="match status" value="1"/>
</dbReference>
<keyword evidence="6" id="KW-1185">Reference proteome</keyword>
<evidence type="ECO:0000256" key="2">
    <source>
        <dbReference type="ARBA" id="ARBA00010421"/>
    </source>
</evidence>
<evidence type="ECO:0000313" key="6">
    <source>
        <dbReference type="Proteomes" id="UP001212997"/>
    </source>
</evidence>
<proteinExistence type="inferred from homology"/>
<evidence type="ECO:0000256" key="3">
    <source>
        <dbReference type="ARBA" id="ARBA00022525"/>
    </source>
</evidence>
<dbReference type="InterPro" id="IPR036908">
    <property type="entry name" value="RlpA-like_sf"/>
</dbReference>
<accession>A0AAD5YEG7</accession>
<name>A0AAD5YEG7_9APHY</name>
<reference evidence="5" key="1">
    <citation type="submission" date="2022-07" db="EMBL/GenBank/DDBJ databases">
        <title>Genome Sequence of Physisporinus lineatus.</title>
        <authorList>
            <person name="Buettner E."/>
        </authorList>
    </citation>
    <scope>NUCLEOTIDE SEQUENCE</scope>
    <source>
        <strain evidence="5">VT162</strain>
    </source>
</reference>
<comment type="similarity">
    <text evidence="2">Belongs to the cerato-platanin family.</text>
</comment>
<evidence type="ECO:0000256" key="4">
    <source>
        <dbReference type="SAM" id="SignalP"/>
    </source>
</evidence>
<evidence type="ECO:0000256" key="1">
    <source>
        <dbReference type="ARBA" id="ARBA00004613"/>
    </source>
</evidence>
<dbReference type="InterPro" id="IPR010829">
    <property type="entry name" value="Cerato-platanin"/>
</dbReference>
<dbReference type="CDD" id="cd22778">
    <property type="entry name" value="DPBB_CEPL-like"/>
    <property type="match status" value="1"/>
</dbReference>
<gene>
    <name evidence="5" type="ORF">NLI96_g10303</name>
</gene>
<keyword evidence="3" id="KW-0964">Secreted</keyword>
<evidence type="ECO:0008006" key="7">
    <source>
        <dbReference type="Google" id="ProtNLM"/>
    </source>
</evidence>
<dbReference type="EMBL" id="JANAWD010000574">
    <property type="protein sequence ID" value="KAJ3477669.1"/>
    <property type="molecule type" value="Genomic_DNA"/>
</dbReference>
<organism evidence="5 6">
    <name type="scientific">Meripilus lineatus</name>
    <dbReference type="NCBI Taxonomy" id="2056292"/>
    <lineage>
        <taxon>Eukaryota</taxon>
        <taxon>Fungi</taxon>
        <taxon>Dikarya</taxon>
        <taxon>Basidiomycota</taxon>
        <taxon>Agaricomycotina</taxon>
        <taxon>Agaricomycetes</taxon>
        <taxon>Polyporales</taxon>
        <taxon>Meripilaceae</taxon>
        <taxon>Meripilus</taxon>
    </lineage>
</organism>
<comment type="caution">
    <text evidence="5">The sequence shown here is derived from an EMBL/GenBank/DDBJ whole genome shotgun (WGS) entry which is preliminary data.</text>
</comment>
<keyword evidence="4" id="KW-0732">Signal</keyword>
<comment type="subcellular location">
    <subcellularLocation>
        <location evidence="1">Secreted</location>
    </subcellularLocation>
</comment>
<feature type="chain" id="PRO_5042075024" description="Cerato-platanin" evidence="4">
    <location>
        <begin position="19"/>
        <end position="140"/>
    </location>
</feature>
<dbReference type="Proteomes" id="UP001212997">
    <property type="component" value="Unassembled WGS sequence"/>
</dbReference>
<dbReference type="Pfam" id="PF07249">
    <property type="entry name" value="Cerato-platanin"/>
    <property type="match status" value="1"/>
</dbReference>
<dbReference type="AlphaFoldDB" id="A0AAD5YEG7"/>
<evidence type="ECO:0000313" key="5">
    <source>
        <dbReference type="EMBL" id="KAJ3477669.1"/>
    </source>
</evidence>
<sequence>MLPTILATFTYFFLPILAVPPPSEMFKQLVYPSGLYSNKDYPVDMLSCRHTLKKYKTLKDLPGYPFVGGAPLVNDEHEDGANCASCWRVTYRGESSNFLLIDFADGGFRVPQAALRNLTGGAEPVRAEIHRTSREDCTYF</sequence>
<feature type="signal peptide" evidence="4">
    <location>
        <begin position="1"/>
        <end position="18"/>
    </location>
</feature>
<protein>
    <recommendedName>
        <fullName evidence="7">Cerato-platanin</fullName>
    </recommendedName>
</protein>